<feature type="transmembrane region" description="Helical" evidence="1">
    <location>
        <begin position="166"/>
        <end position="185"/>
    </location>
</feature>
<sequence length="223" mass="25779">MMDLWLYIGFSMLENYAMFYLIFKLFKIDLFPKEMIFASLIMSFISYVLRTVYELPQVDVVVQVLLMFSFIWLLFKIHVFYTAILTGMAYQAYMLIQTLYYFIMDNAGLFDGDLPYILSISTFVLQALSAATAIGTGYFLSAKRKGFDFVPDKPNGKIAVKTWEKVLLILNIPSVLIVLLTMYFANYLSGLFFLVPTANAVILYGYLYVSYKKDRGEDEHFSI</sequence>
<dbReference type="EMBL" id="JBHTIU010000001">
    <property type="protein sequence ID" value="MFD0867575.1"/>
    <property type="molecule type" value="Genomic_DNA"/>
</dbReference>
<dbReference type="RefSeq" id="WP_379285350.1">
    <property type="nucleotide sequence ID" value="NZ_JBHTIU010000001.1"/>
</dbReference>
<evidence type="ECO:0000256" key="1">
    <source>
        <dbReference type="SAM" id="Phobius"/>
    </source>
</evidence>
<keyword evidence="1" id="KW-1133">Transmembrane helix</keyword>
<proteinExistence type="predicted"/>
<dbReference type="Proteomes" id="UP001597120">
    <property type="component" value="Unassembled WGS sequence"/>
</dbReference>
<keyword evidence="1" id="KW-0472">Membrane</keyword>
<organism evidence="2 3">
    <name type="scientific">Paenibacillus residui</name>
    <dbReference type="NCBI Taxonomy" id="629724"/>
    <lineage>
        <taxon>Bacteria</taxon>
        <taxon>Bacillati</taxon>
        <taxon>Bacillota</taxon>
        <taxon>Bacilli</taxon>
        <taxon>Bacillales</taxon>
        <taxon>Paenibacillaceae</taxon>
        <taxon>Paenibacillus</taxon>
    </lineage>
</organism>
<reference evidence="3" key="1">
    <citation type="journal article" date="2019" name="Int. J. Syst. Evol. Microbiol.">
        <title>The Global Catalogue of Microorganisms (GCM) 10K type strain sequencing project: providing services to taxonomists for standard genome sequencing and annotation.</title>
        <authorList>
            <consortium name="The Broad Institute Genomics Platform"/>
            <consortium name="The Broad Institute Genome Sequencing Center for Infectious Disease"/>
            <person name="Wu L."/>
            <person name="Ma J."/>
        </authorList>
    </citation>
    <scope>NUCLEOTIDE SEQUENCE [LARGE SCALE GENOMIC DNA]</scope>
    <source>
        <strain evidence="3">CCUG 57263</strain>
    </source>
</reference>
<name>A0ABW3D6S0_9BACL</name>
<keyword evidence="1" id="KW-0812">Transmembrane</keyword>
<feature type="transmembrane region" description="Helical" evidence="1">
    <location>
        <begin position="191"/>
        <end position="209"/>
    </location>
</feature>
<accession>A0ABW3D6S0</accession>
<protein>
    <submittedName>
        <fullName evidence="2">Uncharacterized protein</fullName>
    </submittedName>
</protein>
<feature type="transmembrane region" description="Helical" evidence="1">
    <location>
        <begin position="6"/>
        <end position="23"/>
    </location>
</feature>
<keyword evidence="3" id="KW-1185">Reference proteome</keyword>
<gene>
    <name evidence="2" type="ORF">ACFQ03_00255</name>
</gene>
<feature type="transmembrane region" description="Helical" evidence="1">
    <location>
        <begin position="82"/>
        <end position="104"/>
    </location>
</feature>
<feature type="transmembrane region" description="Helical" evidence="1">
    <location>
        <begin position="116"/>
        <end position="140"/>
    </location>
</feature>
<comment type="caution">
    <text evidence="2">The sequence shown here is derived from an EMBL/GenBank/DDBJ whole genome shotgun (WGS) entry which is preliminary data.</text>
</comment>
<feature type="transmembrane region" description="Helical" evidence="1">
    <location>
        <begin position="58"/>
        <end position="75"/>
    </location>
</feature>
<evidence type="ECO:0000313" key="3">
    <source>
        <dbReference type="Proteomes" id="UP001597120"/>
    </source>
</evidence>
<feature type="transmembrane region" description="Helical" evidence="1">
    <location>
        <begin position="35"/>
        <end position="52"/>
    </location>
</feature>
<evidence type="ECO:0000313" key="2">
    <source>
        <dbReference type="EMBL" id="MFD0867575.1"/>
    </source>
</evidence>